<keyword evidence="3" id="KW-0378">Hydrolase</keyword>
<evidence type="ECO:0000256" key="1">
    <source>
        <dbReference type="ARBA" id="ARBA00008140"/>
    </source>
</evidence>
<dbReference type="GO" id="GO:0006508">
    <property type="term" value="P:proteolysis"/>
    <property type="evidence" value="ECO:0007669"/>
    <property type="project" value="UniProtKB-KW"/>
</dbReference>
<dbReference type="Pfam" id="PF05903">
    <property type="entry name" value="Peptidase_C97"/>
    <property type="match status" value="1"/>
</dbReference>
<dbReference type="PANTHER" id="PTHR12378:SF83">
    <property type="entry name" value="PPPDE DOMAIN-CONTAINING PROTEIN"/>
    <property type="match status" value="1"/>
</dbReference>
<comment type="similarity">
    <text evidence="1">Belongs to the DeSI family.</text>
</comment>
<keyword evidence="2" id="KW-0645">Protease</keyword>
<gene>
    <name evidence="5" type="ORF">Fmac_001884</name>
</gene>
<evidence type="ECO:0000313" key="6">
    <source>
        <dbReference type="Proteomes" id="UP001603857"/>
    </source>
</evidence>
<dbReference type="AlphaFoldDB" id="A0ABD1NID4"/>
<dbReference type="Proteomes" id="UP001603857">
    <property type="component" value="Unassembled WGS sequence"/>
</dbReference>
<evidence type="ECO:0000259" key="4">
    <source>
        <dbReference type="PROSITE" id="PS51858"/>
    </source>
</evidence>
<evidence type="ECO:0000256" key="3">
    <source>
        <dbReference type="ARBA" id="ARBA00022801"/>
    </source>
</evidence>
<dbReference type="SMART" id="SM01179">
    <property type="entry name" value="DUF862"/>
    <property type="match status" value="1"/>
</dbReference>
<comment type="caution">
    <text evidence="5">The sequence shown here is derived from an EMBL/GenBank/DDBJ whole genome shotgun (WGS) entry which is preliminary data.</text>
</comment>
<keyword evidence="6" id="KW-1185">Reference proteome</keyword>
<dbReference type="GO" id="GO:0008233">
    <property type="term" value="F:peptidase activity"/>
    <property type="evidence" value="ECO:0007669"/>
    <property type="project" value="UniProtKB-KW"/>
</dbReference>
<organism evidence="5 6">
    <name type="scientific">Flemingia macrophylla</name>
    <dbReference type="NCBI Taxonomy" id="520843"/>
    <lineage>
        <taxon>Eukaryota</taxon>
        <taxon>Viridiplantae</taxon>
        <taxon>Streptophyta</taxon>
        <taxon>Embryophyta</taxon>
        <taxon>Tracheophyta</taxon>
        <taxon>Spermatophyta</taxon>
        <taxon>Magnoliopsida</taxon>
        <taxon>eudicotyledons</taxon>
        <taxon>Gunneridae</taxon>
        <taxon>Pentapetalae</taxon>
        <taxon>rosids</taxon>
        <taxon>fabids</taxon>
        <taxon>Fabales</taxon>
        <taxon>Fabaceae</taxon>
        <taxon>Papilionoideae</taxon>
        <taxon>50 kb inversion clade</taxon>
        <taxon>NPAAA clade</taxon>
        <taxon>indigoferoid/millettioid clade</taxon>
        <taxon>Phaseoleae</taxon>
        <taxon>Flemingia</taxon>
    </lineage>
</organism>
<dbReference type="InterPro" id="IPR042266">
    <property type="entry name" value="PPPDE_sf"/>
</dbReference>
<dbReference type="EMBL" id="JBGMDY010000001">
    <property type="protein sequence ID" value="KAL2347884.1"/>
    <property type="molecule type" value="Genomic_DNA"/>
</dbReference>
<proteinExistence type="inferred from homology"/>
<accession>A0ABD1NID4</accession>
<dbReference type="PANTHER" id="PTHR12378">
    <property type="entry name" value="DESUMOYLATING ISOPEPTIDASE"/>
    <property type="match status" value="1"/>
</dbReference>
<dbReference type="PROSITE" id="PS51858">
    <property type="entry name" value="PPPDE"/>
    <property type="match status" value="1"/>
</dbReference>
<evidence type="ECO:0000313" key="5">
    <source>
        <dbReference type="EMBL" id="KAL2347884.1"/>
    </source>
</evidence>
<protein>
    <recommendedName>
        <fullName evidence="4">PPPDE domain-containing protein</fullName>
    </recommendedName>
</protein>
<dbReference type="InterPro" id="IPR008580">
    <property type="entry name" value="PPPDE_dom"/>
</dbReference>
<reference evidence="5 6" key="1">
    <citation type="submission" date="2024-08" db="EMBL/GenBank/DDBJ databases">
        <title>Insights into the chromosomal genome structure of Flemingia macrophylla.</title>
        <authorList>
            <person name="Ding Y."/>
            <person name="Zhao Y."/>
            <person name="Bi W."/>
            <person name="Wu M."/>
            <person name="Zhao G."/>
            <person name="Gong Y."/>
            <person name="Li W."/>
            <person name="Zhang P."/>
        </authorList>
    </citation>
    <scope>NUCLEOTIDE SEQUENCE [LARGE SCALE GENOMIC DNA]</scope>
    <source>
        <strain evidence="5">DYQJB</strain>
        <tissue evidence="5">Leaf</tissue>
    </source>
</reference>
<feature type="domain" description="PPPDE" evidence="4">
    <location>
        <begin position="41"/>
        <end position="178"/>
    </location>
</feature>
<evidence type="ECO:0000256" key="2">
    <source>
        <dbReference type="ARBA" id="ARBA00022670"/>
    </source>
</evidence>
<sequence>MKSGLKNGWPSVVGLRLRDKSITPFCIFSKVKSAGNIPGNTPVYLNVYDLTTVNGYMYWAGLGIFHSGVEVYGVEYAFGAHDYPTSGVFEVEPRQCPGFKFRKSIFMGTTSLDPFQIREFMERQSANFSGDTYHLIVKNCNHFCEDICFKLTGNSIPKWVNRLARIGSFCNCILPDALKTSTIQHDSNFQGCESEKRRLRTAFGCFSSISMPQKEVLMSSLFMHSHYKGCLPAWELKKSKKGSLKQNLED</sequence>
<dbReference type="Gene3D" id="3.90.1720.30">
    <property type="entry name" value="PPPDE domains"/>
    <property type="match status" value="1"/>
</dbReference>
<name>A0ABD1NID4_9FABA</name>